<dbReference type="AlphaFoldDB" id="A0A7W7ZJ74"/>
<dbReference type="InterPro" id="IPR000847">
    <property type="entry name" value="LysR_HTH_N"/>
</dbReference>
<dbReference type="PANTHER" id="PTHR30537">
    <property type="entry name" value="HTH-TYPE TRANSCRIPTIONAL REGULATOR"/>
    <property type="match status" value="1"/>
</dbReference>
<dbReference type="InterPro" id="IPR005119">
    <property type="entry name" value="LysR_subst-bd"/>
</dbReference>
<dbReference type="InterPro" id="IPR058163">
    <property type="entry name" value="LysR-type_TF_proteobact-type"/>
</dbReference>
<dbReference type="Proteomes" id="UP000540989">
    <property type="component" value="Unassembled WGS sequence"/>
</dbReference>
<comment type="caution">
    <text evidence="6">The sequence shown here is derived from an EMBL/GenBank/DDBJ whole genome shotgun (WGS) entry which is preliminary data.</text>
</comment>
<keyword evidence="7" id="KW-1185">Reference proteome</keyword>
<dbReference type="EMBL" id="JACHIP010000010">
    <property type="protein sequence ID" value="MBB5060161.1"/>
    <property type="molecule type" value="Genomic_DNA"/>
</dbReference>
<proteinExistence type="inferred from homology"/>
<keyword evidence="2" id="KW-0805">Transcription regulation</keyword>
<reference evidence="6 7" key="1">
    <citation type="submission" date="2020-08" db="EMBL/GenBank/DDBJ databases">
        <title>Genomic Encyclopedia of Type Strains, Phase IV (KMG-V): Genome sequencing to study the core and pangenomes of soil and plant-associated prokaryotes.</title>
        <authorList>
            <person name="Whitman W."/>
        </authorList>
    </citation>
    <scope>NUCLEOTIDE SEQUENCE [LARGE SCALE GENOMIC DNA]</scope>
    <source>
        <strain evidence="6 7">M8UP14</strain>
    </source>
</reference>
<dbReference type="PROSITE" id="PS50931">
    <property type="entry name" value="HTH_LYSR"/>
    <property type="match status" value="1"/>
</dbReference>
<dbReference type="GO" id="GO:0006351">
    <property type="term" value="P:DNA-templated transcription"/>
    <property type="evidence" value="ECO:0007669"/>
    <property type="project" value="TreeGrafter"/>
</dbReference>
<dbReference type="PANTHER" id="PTHR30537:SF5">
    <property type="entry name" value="HTH-TYPE TRANSCRIPTIONAL ACTIVATOR TTDR-RELATED"/>
    <property type="match status" value="1"/>
</dbReference>
<dbReference type="Gene3D" id="1.10.10.10">
    <property type="entry name" value="Winged helix-like DNA-binding domain superfamily/Winged helix DNA-binding domain"/>
    <property type="match status" value="1"/>
</dbReference>
<dbReference type="SUPFAM" id="SSF46785">
    <property type="entry name" value="Winged helix' DNA-binding domain"/>
    <property type="match status" value="1"/>
</dbReference>
<dbReference type="Pfam" id="PF00126">
    <property type="entry name" value="HTH_1"/>
    <property type="match status" value="1"/>
</dbReference>
<dbReference type="Gene3D" id="3.40.190.290">
    <property type="match status" value="1"/>
</dbReference>
<comment type="similarity">
    <text evidence="1">Belongs to the LysR transcriptional regulatory family.</text>
</comment>
<evidence type="ECO:0000256" key="1">
    <source>
        <dbReference type="ARBA" id="ARBA00009437"/>
    </source>
</evidence>
<dbReference type="RefSeq" id="WP_184222286.1">
    <property type="nucleotide sequence ID" value="NZ_JACHIP010000010.1"/>
</dbReference>
<dbReference type="InterPro" id="IPR036388">
    <property type="entry name" value="WH-like_DNA-bd_sf"/>
</dbReference>
<organism evidence="6 7">
    <name type="scientific">Granulicella aggregans</name>
    <dbReference type="NCBI Taxonomy" id="474949"/>
    <lineage>
        <taxon>Bacteria</taxon>
        <taxon>Pseudomonadati</taxon>
        <taxon>Acidobacteriota</taxon>
        <taxon>Terriglobia</taxon>
        <taxon>Terriglobales</taxon>
        <taxon>Acidobacteriaceae</taxon>
        <taxon>Granulicella</taxon>
    </lineage>
</organism>
<name>A0A7W7ZJ74_9BACT</name>
<dbReference type="InterPro" id="IPR036390">
    <property type="entry name" value="WH_DNA-bd_sf"/>
</dbReference>
<keyword evidence="3 6" id="KW-0238">DNA-binding</keyword>
<gene>
    <name evidence="6" type="ORF">HDF16_004897</name>
</gene>
<protein>
    <submittedName>
        <fullName evidence="6">DNA-binding transcriptional LysR family regulator</fullName>
    </submittedName>
</protein>
<evidence type="ECO:0000256" key="4">
    <source>
        <dbReference type="ARBA" id="ARBA00023163"/>
    </source>
</evidence>
<dbReference type="CDD" id="cd08422">
    <property type="entry name" value="PBP2_CrgA_like"/>
    <property type="match status" value="1"/>
</dbReference>
<evidence type="ECO:0000256" key="3">
    <source>
        <dbReference type="ARBA" id="ARBA00023125"/>
    </source>
</evidence>
<dbReference type="GO" id="GO:0043565">
    <property type="term" value="F:sequence-specific DNA binding"/>
    <property type="evidence" value="ECO:0007669"/>
    <property type="project" value="TreeGrafter"/>
</dbReference>
<dbReference type="Pfam" id="PF03466">
    <property type="entry name" value="LysR_substrate"/>
    <property type="match status" value="1"/>
</dbReference>
<evidence type="ECO:0000313" key="6">
    <source>
        <dbReference type="EMBL" id="MBB5060161.1"/>
    </source>
</evidence>
<dbReference type="FunFam" id="1.10.10.10:FF:000001">
    <property type="entry name" value="LysR family transcriptional regulator"/>
    <property type="match status" value="1"/>
</dbReference>
<dbReference type="SUPFAM" id="SSF53850">
    <property type="entry name" value="Periplasmic binding protein-like II"/>
    <property type="match status" value="1"/>
</dbReference>
<evidence type="ECO:0000256" key="2">
    <source>
        <dbReference type="ARBA" id="ARBA00023015"/>
    </source>
</evidence>
<evidence type="ECO:0000259" key="5">
    <source>
        <dbReference type="PROSITE" id="PS50931"/>
    </source>
</evidence>
<accession>A0A7W7ZJ74</accession>
<dbReference type="PRINTS" id="PR00039">
    <property type="entry name" value="HTHLYSR"/>
</dbReference>
<feature type="domain" description="HTH lysR-type" evidence="5">
    <location>
        <begin position="8"/>
        <end position="65"/>
    </location>
</feature>
<sequence>MTSRPPMTDLNELQVFVQLSKAQSFTRAARKMGVPKSSVSRAIGRLETRLGVRLVERTTRSMALTEAGALYLNHCQRVMEEAEQADLAMGALLAKPRGRLWVAAPLPFIRFELVPLLGEFLAEYPDLCVSVEALSVEKVSREGTPDVMIWPGSLQDSGLLMKPLAEIRLGAYASPLYLERVAAAGVLPITVPADLLGHSCIASGCGTHGEPMDNAVWRLRRGADVKEVRVEVRIAVPDPSITHQLAVAGVGIGMLGHSMARADVKAGRLVRLLPEWEPEPMPLHALYPTRLSSSPKVRAFLDFLRIRMGKKFG</sequence>
<keyword evidence="4" id="KW-0804">Transcription</keyword>
<evidence type="ECO:0000313" key="7">
    <source>
        <dbReference type="Proteomes" id="UP000540989"/>
    </source>
</evidence>
<dbReference type="GO" id="GO:0003700">
    <property type="term" value="F:DNA-binding transcription factor activity"/>
    <property type="evidence" value="ECO:0007669"/>
    <property type="project" value="InterPro"/>
</dbReference>